<dbReference type="SMART" id="SM00271">
    <property type="entry name" value="DnaJ"/>
    <property type="match status" value="2"/>
</dbReference>
<dbReference type="InterPro" id="IPR001623">
    <property type="entry name" value="DnaJ_domain"/>
</dbReference>
<reference evidence="3 4" key="1">
    <citation type="submission" date="2024-01" db="EMBL/GenBank/DDBJ databases">
        <authorList>
            <person name="Allen C."/>
            <person name="Tagirdzhanova G."/>
        </authorList>
    </citation>
    <scope>NUCLEOTIDE SEQUENCE [LARGE SCALE GENOMIC DNA]</scope>
    <source>
        <strain evidence="3 4">CBS 573.63</strain>
    </source>
</reference>
<dbReference type="PANTHER" id="PTHR45090:SF4">
    <property type="entry name" value="J DOMAIN-CONTAINING PROTEIN"/>
    <property type="match status" value="1"/>
</dbReference>
<name>A0ABP0E4I7_9PEZI</name>
<evidence type="ECO:0000313" key="3">
    <source>
        <dbReference type="EMBL" id="CAK7274798.1"/>
    </source>
</evidence>
<evidence type="ECO:0000256" key="1">
    <source>
        <dbReference type="SAM" id="Phobius"/>
    </source>
</evidence>
<feature type="transmembrane region" description="Helical" evidence="1">
    <location>
        <begin position="171"/>
        <end position="192"/>
    </location>
</feature>
<protein>
    <recommendedName>
        <fullName evidence="2">J domain-containing protein</fullName>
    </recommendedName>
</protein>
<evidence type="ECO:0000259" key="2">
    <source>
        <dbReference type="PROSITE" id="PS50076"/>
    </source>
</evidence>
<evidence type="ECO:0000313" key="4">
    <source>
        <dbReference type="Proteomes" id="UP001642501"/>
    </source>
</evidence>
<dbReference type="Proteomes" id="UP001642501">
    <property type="component" value="Unassembled WGS sequence"/>
</dbReference>
<comment type="caution">
    <text evidence="3">The sequence shown here is derived from an EMBL/GenBank/DDBJ whole genome shotgun (WGS) entry which is preliminary data.</text>
</comment>
<keyword evidence="1" id="KW-0812">Transmembrane</keyword>
<dbReference type="PROSITE" id="PS50076">
    <property type="entry name" value="DNAJ_2"/>
    <property type="match status" value="2"/>
</dbReference>
<dbReference type="PANTHER" id="PTHR45090">
    <property type="entry name" value="CHAPERONE PROTEIN DNAJ 20 CHLOROPLASTIC"/>
    <property type="match status" value="1"/>
</dbReference>
<dbReference type="Gene3D" id="1.10.287.110">
    <property type="entry name" value="DnaJ domain"/>
    <property type="match status" value="2"/>
</dbReference>
<gene>
    <name evidence="3" type="ORF">SEPCBS57363_006348</name>
</gene>
<keyword evidence="1" id="KW-1133">Transmembrane helix</keyword>
<feature type="domain" description="J" evidence="2">
    <location>
        <begin position="199"/>
        <end position="266"/>
    </location>
</feature>
<sequence length="344" mass="39211">MPEQTAYSFFGIAPTASPFEIQEAYRRLARKYPADRVWDTPMASVAKTGRHEVERWYTKISSPEARRVYDAMLAAERLSVAVHSGADCSKMEERVDLKSDIGDLPWTEALVDRGDKPLETGSVDEQRVAFIGLNIKDRNINKSEEEEDEGMIVTRGVREASVRRVPGRKALFALVLLLMSLMLTIVIQRLVLSGVNVSSPYRVLGLPEDHKLNNTVIRSAYYRAILVHHPDKQPGHRESRTDIVKVAEAYKTLTDPYQRCLYEEKRGSWWDPVHAVHERLCDHLQPGNEGEEIVNEDDKLAVNDAISSTRPSQLAVYCTLHMVQLVRRIVGDLVAWLVRWPRQR</sequence>
<proteinExistence type="predicted"/>
<feature type="domain" description="J" evidence="2">
    <location>
        <begin position="5"/>
        <end position="73"/>
    </location>
</feature>
<keyword evidence="4" id="KW-1185">Reference proteome</keyword>
<dbReference type="InterPro" id="IPR036869">
    <property type="entry name" value="J_dom_sf"/>
</dbReference>
<dbReference type="SUPFAM" id="SSF46565">
    <property type="entry name" value="Chaperone J-domain"/>
    <property type="match status" value="2"/>
</dbReference>
<organism evidence="3 4">
    <name type="scientific">Sporothrix epigloea</name>
    <dbReference type="NCBI Taxonomy" id="1892477"/>
    <lineage>
        <taxon>Eukaryota</taxon>
        <taxon>Fungi</taxon>
        <taxon>Dikarya</taxon>
        <taxon>Ascomycota</taxon>
        <taxon>Pezizomycotina</taxon>
        <taxon>Sordariomycetes</taxon>
        <taxon>Sordariomycetidae</taxon>
        <taxon>Ophiostomatales</taxon>
        <taxon>Ophiostomataceae</taxon>
        <taxon>Sporothrix</taxon>
    </lineage>
</organism>
<accession>A0ABP0E4I7</accession>
<dbReference type="InterPro" id="IPR053232">
    <property type="entry name" value="DnaJ_C/III_chloroplastic"/>
</dbReference>
<dbReference type="CDD" id="cd06257">
    <property type="entry name" value="DnaJ"/>
    <property type="match status" value="2"/>
</dbReference>
<dbReference type="Pfam" id="PF00226">
    <property type="entry name" value="DnaJ"/>
    <property type="match status" value="1"/>
</dbReference>
<dbReference type="EMBL" id="CAWUOM010000184">
    <property type="protein sequence ID" value="CAK7274798.1"/>
    <property type="molecule type" value="Genomic_DNA"/>
</dbReference>
<keyword evidence="1" id="KW-0472">Membrane</keyword>